<name>A0A377B2Q8_ECOLX</name>
<evidence type="ECO:0000313" key="2">
    <source>
        <dbReference type="Proteomes" id="UP000254052"/>
    </source>
</evidence>
<sequence>MAAEIKQSDGGVVTTKPYTDCVEIAGFGDDRDSAAAPGGGLLINFFDQPAFDKLTRNFGYAGGGKLALLGNLNPRDWPVLVNQAINRRAVKLFYEINITYLSLSAWCHTFSY</sequence>
<reference evidence="1 2" key="1">
    <citation type="submission" date="2018-06" db="EMBL/GenBank/DDBJ databases">
        <authorList>
            <consortium name="Pathogen Informatics"/>
            <person name="Doyle S."/>
        </authorList>
    </citation>
    <scope>NUCLEOTIDE SEQUENCE [LARGE SCALE GENOMIC DNA]</scope>
    <source>
        <strain evidence="1 2">NCTC9962</strain>
    </source>
</reference>
<accession>A0A377B2Q8</accession>
<evidence type="ECO:0000313" key="1">
    <source>
        <dbReference type="EMBL" id="STL43341.1"/>
    </source>
</evidence>
<organism evidence="1 2">
    <name type="scientific">Escherichia coli</name>
    <dbReference type="NCBI Taxonomy" id="562"/>
    <lineage>
        <taxon>Bacteria</taxon>
        <taxon>Pseudomonadati</taxon>
        <taxon>Pseudomonadota</taxon>
        <taxon>Gammaproteobacteria</taxon>
        <taxon>Enterobacterales</taxon>
        <taxon>Enterobacteriaceae</taxon>
        <taxon>Escherichia</taxon>
    </lineage>
</organism>
<proteinExistence type="predicted"/>
<dbReference type="Proteomes" id="UP000254052">
    <property type="component" value="Unassembled WGS sequence"/>
</dbReference>
<gene>
    <name evidence="1" type="ORF">NCTC9962_03020</name>
</gene>
<dbReference type="AlphaFoldDB" id="A0A377B2Q8"/>
<protein>
    <submittedName>
        <fullName evidence="1">Uncharacterized protein</fullName>
    </submittedName>
</protein>
<dbReference type="EMBL" id="UGED01000007">
    <property type="protein sequence ID" value="STL43341.1"/>
    <property type="molecule type" value="Genomic_DNA"/>
</dbReference>